<protein>
    <submittedName>
        <fullName evidence="2">Uncharacterized protein</fullName>
    </submittedName>
</protein>
<feature type="region of interest" description="Disordered" evidence="1">
    <location>
        <begin position="1"/>
        <end position="22"/>
    </location>
</feature>
<keyword evidence="3" id="KW-1185">Reference proteome</keyword>
<dbReference type="KEGG" id="dpl:KGM_205981"/>
<proteinExistence type="predicted"/>
<evidence type="ECO:0000313" key="2">
    <source>
        <dbReference type="EMBL" id="OWR40810.1"/>
    </source>
</evidence>
<dbReference type="AlphaFoldDB" id="A0A212EH63"/>
<gene>
    <name evidence="2" type="ORF">KGM_205981</name>
</gene>
<evidence type="ECO:0000256" key="1">
    <source>
        <dbReference type="SAM" id="MobiDB-lite"/>
    </source>
</evidence>
<reference evidence="2 3" key="1">
    <citation type="journal article" date="2011" name="Cell">
        <title>The monarch butterfly genome yields insights into long-distance migration.</title>
        <authorList>
            <person name="Zhan S."/>
            <person name="Merlin C."/>
            <person name="Boore J.L."/>
            <person name="Reppert S.M."/>
        </authorList>
    </citation>
    <scope>NUCLEOTIDE SEQUENCE [LARGE SCALE GENOMIC DNA]</scope>
    <source>
        <strain evidence="2">F-2</strain>
    </source>
</reference>
<dbReference type="EMBL" id="AGBW02014957">
    <property type="protein sequence ID" value="OWR40810.1"/>
    <property type="molecule type" value="Genomic_DNA"/>
</dbReference>
<dbReference type="Proteomes" id="UP000007151">
    <property type="component" value="Unassembled WGS sequence"/>
</dbReference>
<organism evidence="2 3">
    <name type="scientific">Danaus plexippus plexippus</name>
    <dbReference type="NCBI Taxonomy" id="278856"/>
    <lineage>
        <taxon>Eukaryota</taxon>
        <taxon>Metazoa</taxon>
        <taxon>Ecdysozoa</taxon>
        <taxon>Arthropoda</taxon>
        <taxon>Hexapoda</taxon>
        <taxon>Insecta</taxon>
        <taxon>Pterygota</taxon>
        <taxon>Neoptera</taxon>
        <taxon>Endopterygota</taxon>
        <taxon>Lepidoptera</taxon>
        <taxon>Glossata</taxon>
        <taxon>Ditrysia</taxon>
        <taxon>Papilionoidea</taxon>
        <taxon>Nymphalidae</taxon>
        <taxon>Danainae</taxon>
        <taxon>Danaini</taxon>
        <taxon>Danaina</taxon>
        <taxon>Danaus</taxon>
        <taxon>Danaus</taxon>
    </lineage>
</organism>
<comment type="caution">
    <text evidence="2">The sequence shown here is derived from an EMBL/GenBank/DDBJ whole genome shotgun (WGS) entry which is preliminary data.</text>
</comment>
<dbReference type="InParanoid" id="A0A212EH63"/>
<evidence type="ECO:0000313" key="3">
    <source>
        <dbReference type="Proteomes" id="UP000007151"/>
    </source>
</evidence>
<name>A0A212EH63_DANPL</name>
<accession>A0A212EH63</accession>
<sequence length="49" mass="5338">MSAKNIPGDKQRLTHLTAESSDANKRMGQTLIDHRCPFAPVEANCVIDG</sequence>